<evidence type="ECO:0000313" key="3">
    <source>
        <dbReference type="Proteomes" id="UP000467193"/>
    </source>
</evidence>
<keyword evidence="3" id="KW-1185">Reference proteome</keyword>
<reference evidence="2 3" key="1">
    <citation type="journal article" date="2019" name="Emerg. Microbes Infect.">
        <title>Comprehensive subspecies identification of 175 nontuberculous mycobacteria species based on 7547 genomic profiles.</title>
        <authorList>
            <person name="Matsumoto Y."/>
            <person name="Kinjo T."/>
            <person name="Motooka D."/>
            <person name="Nabeya D."/>
            <person name="Jung N."/>
            <person name="Uechi K."/>
            <person name="Horii T."/>
            <person name="Iida T."/>
            <person name="Fujita J."/>
            <person name="Nakamura S."/>
        </authorList>
    </citation>
    <scope>NUCLEOTIDE SEQUENCE [LARGE SCALE GENOMIC DNA]</scope>
    <source>
        <strain evidence="2 3">JCM 17899</strain>
    </source>
</reference>
<dbReference type="KEGG" id="msei:MSEDJ_05510"/>
<dbReference type="AlphaFoldDB" id="A0A7I7QJK7"/>
<evidence type="ECO:0000313" key="2">
    <source>
        <dbReference type="EMBL" id="BBY26455.1"/>
    </source>
</evidence>
<dbReference type="EMBL" id="AP022588">
    <property type="protein sequence ID" value="BBY26455.1"/>
    <property type="molecule type" value="Genomic_DNA"/>
</dbReference>
<organism evidence="2 3">
    <name type="scientific">Mycolicibacterium sediminis</name>
    <dbReference type="NCBI Taxonomy" id="1286180"/>
    <lineage>
        <taxon>Bacteria</taxon>
        <taxon>Bacillati</taxon>
        <taxon>Actinomycetota</taxon>
        <taxon>Actinomycetes</taxon>
        <taxon>Mycobacteriales</taxon>
        <taxon>Mycobacteriaceae</taxon>
        <taxon>Mycolicibacterium</taxon>
    </lineage>
</organism>
<name>A0A7I7QJK7_9MYCO</name>
<proteinExistence type="predicted"/>
<protein>
    <submittedName>
        <fullName evidence="2">Uncharacterized protein</fullName>
    </submittedName>
</protein>
<feature type="region of interest" description="Disordered" evidence="1">
    <location>
        <begin position="66"/>
        <end position="90"/>
    </location>
</feature>
<dbReference type="Proteomes" id="UP000467193">
    <property type="component" value="Chromosome"/>
</dbReference>
<evidence type="ECO:0000256" key="1">
    <source>
        <dbReference type="SAM" id="MobiDB-lite"/>
    </source>
</evidence>
<accession>A0A7I7QJK7</accession>
<gene>
    <name evidence="2" type="ORF">MSEDJ_05510</name>
</gene>
<sequence length="90" mass="9255">MFVPAGDDVLTVVGAVVDLVGPHPMRTPAQVSAALEEGHVAAGLGQPHGGRQPGQTTADHDETALIGGHTSNVRHPTRPAHHGFFGKGVR</sequence>